<comment type="subcellular location">
    <subcellularLocation>
        <location evidence="3">Cytoplasm</location>
    </subcellularLocation>
</comment>
<dbReference type="Pfam" id="PF07730">
    <property type="entry name" value="HisKA_3"/>
    <property type="match status" value="1"/>
</dbReference>
<comment type="cofactor">
    <cofactor evidence="2">
        <name>[4Fe-4S] cluster</name>
        <dbReference type="ChEBI" id="CHEBI:49883"/>
    </cofactor>
</comment>
<evidence type="ECO:0000256" key="13">
    <source>
        <dbReference type="ARBA" id="ARBA00023014"/>
    </source>
</evidence>
<dbReference type="InterPro" id="IPR011712">
    <property type="entry name" value="Sig_transdc_His_kin_sub3_dim/P"/>
</dbReference>
<dbReference type="Pfam" id="PF13185">
    <property type="entry name" value="GAF_2"/>
    <property type="match status" value="1"/>
</dbReference>
<keyword evidence="11" id="KW-0408">Iron</keyword>
<dbReference type="InterPro" id="IPR003594">
    <property type="entry name" value="HATPase_dom"/>
</dbReference>
<evidence type="ECO:0000256" key="2">
    <source>
        <dbReference type="ARBA" id="ARBA00001966"/>
    </source>
</evidence>
<dbReference type="SUPFAM" id="SSF55781">
    <property type="entry name" value="GAF domain-like"/>
    <property type="match status" value="1"/>
</dbReference>
<evidence type="ECO:0000256" key="12">
    <source>
        <dbReference type="ARBA" id="ARBA00023012"/>
    </source>
</evidence>
<evidence type="ECO:0000259" key="16">
    <source>
        <dbReference type="PROSITE" id="PS50109"/>
    </source>
</evidence>
<dbReference type="AlphaFoldDB" id="A0A562VD88"/>
<evidence type="ECO:0000256" key="9">
    <source>
        <dbReference type="ARBA" id="ARBA00022723"/>
    </source>
</evidence>
<dbReference type="PROSITE" id="PS50109">
    <property type="entry name" value="HIS_KIN"/>
    <property type="match status" value="1"/>
</dbReference>
<dbReference type="RefSeq" id="WP_147135190.1">
    <property type="nucleotide sequence ID" value="NZ_BAABIJ010000001.1"/>
</dbReference>
<dbReference type="GO" id="GO:0016020">
    <property type="term" value="C:membrane"/>
    <property type="evidence" value="ECO:0007669"/>
    <property type="project" value="InterPro"/>
</dbReference>
<dbReference type="GO" id="GO:0005737">
    <property type="term" value="C:cytoplasm"/>
    <property type="evidence" value="ECO:0007669"/>
    <property type="project" value="UniProtKB-SubCell"/>
</dbReference>
<dbReference type="InterPro" id="IPR050482">
    <property type="entry name" value="Sensor_HK_TwoCompSys"/>
</dbReference>
<dbReference type="PRINTS" id="PR00344">
    <property type="entry name" value="BCTRLSENSOR"/>
</dbReference>
<dbReference type="EMBL" id="VLLL01000005">
    <property type="protein sequence ID" value="TWJ15840.1"/>
    <property type="molecule type" value="Genomic_DNA"/>
</dbReference>
<accession>A0A562VD88</accession>
<dbReference type="InterPro" id="IPR029016">
    <property type="entry name" value="GAF-like_dom_sf"/>
</dbReference>
<dbReference type="Proteomes" id="UP000321617">
    <property type="component" value="Unassembled WGS sequence"/>
</dbReference>
<feature type="domain" description="Histidine kinase" evidence="16">
    <location>
        <begin position="288"/>
        <end position="374"/>
    </location>
</feature>
<keyword evidence="8" id="KW-0808">Transferase</keyword>
<proteinExistence type="predicted"/>
<dbReference type="InterPro" id="IPR004358">
    <property type="entry name" value="Sig_transdc_His_kin-like_C"/>
</dbReference>
<dbReference type="GO" id="GO:0046983">
    <property type="term" value="F:protein dimerization activity"/>
    <property type="evidence" value="ECO:0007669"/>
    <property type="project" value="InterPro"/>
</dbReference>
<dbReference type="Gene3D" id="3.30.450.40">
    <property type="match status" value="1"/>
</dbReference>
<keyword evidence="6" id="KW-0004">4Fe-4S</keyword>
<evidence type="ECO:0000256" key="11">
    <source>
        <dbReference type="ARBA" id="ARBA00023004"/>
    </source>
</evidence>
<evidence type="ECO:0000256" key="4">
    <source>
        <dbReference type="ARBA" id="ARBA00012438"/>
    </source>
</evidence>
<dbReference type="InterPro" id="IPR005467">
    <property type="entry name" value="His_kinase_dom"/>
</dbReference>
<dbReference type="InterPro" id="IPR036890">
    <property type="entry name" value="HATPase_C_sf"/>
</dbReference>
<comment type="caution">
    <text evidence="17">The sequence shown here is derived from an EMBL/GenBank/DDBJ whole genome shotgun (WGS) entry which is preliminary data.</text>
</comment>
<keyword evidence="7" id="KW-0963">Cytoplasm</keyword>
<evidence type="ECO:0000256" key="3">
    <source>
        <dbReference type="ARBA" id="ARBA00004496"/>
    </source>
</evidence>
<gene>
    <name evidence="17" type="ORF">LX16_1556</name>
</gene>
<dbReference type="GO" id="GO:0000155">
    <property type="term" value="F:phosphorelay sensor kinase activity"/>
    <property type="evidence" value="ECO:0007669"/>
    <property type="project" value="InterPro"/>
</dbReference>
<dbReference type="InterPro" id="IPR003018">
    <property type="entry name" value="GAF"/>
</dbReference>
<dbReference type="SUPFAM" id="SSF55874">
    <property type="entry name" value="ATPase domain of HSP90 chaperone/DNA topoisomerase II/histidine kinase"/>
    <property type="match status" value="1"/>
</dbReference>
<dbReference type="SMART" id="SM00387">
    <property type="entry name" value="HATPase_c"/>
    <property type="match status" value="1"/>
</dbReference>
<keyword evidence="10 17" id="KW-0418">Kinase</keyword>
<comment type="function">
    <text evidence="14">Member of the two-component regulatory system NreB/NreC involved in the control of dissimilatory nitrate/nitrite reduction in response to oxygen. NreB functions as a direct oxygen sensor histidine kinase which is autophosphorylated, in the absence of oxygen, probably at the conserved histidine residue, and transfers its phosphate group probably to a conserved aspartate residue of NreC. NreB/NreC activates the expression of the nitrate (narGHJI) and nitrite (nir) reductase operons, as well as the putative nitrate transporter gene narT.</text>
</comment>
<dbReference type="Gene3D" id="1.20.5.1930">
    <property type="match status" value="1"/>
</dbReference>
<evidence type="ECO:0000256" key="8">
    <source>
        <dbReference type="ARBA" id="ARBA00022679"/>
    </source>
</evidence>
<evidence type="ECO:0000256" key="6">
    <source>
        <dbReference type="ARBA" id="ARBA00022485"/>
    </source>
</evidence>
<evidence type="ECO:0000256" key="14">
    <source>
        <dbReference type="ARBA" id="ARBA00024827"/>
    </source>
</evidence>
<dbReference type="EC" id="2.7.13.3" evidence="4"/>
<evidence type="ECO:0000256" key="7">
    <source>
        <dbReference type="ARBA" id="ARBA00022490"/>
    </source>
</evidence>
<dbReference type="GO" id="GO:0046872">
    <property type="term" value="F:metal ion binding"/>
    <property type="evidence" value="ECO:0007669"/>
    <property type="project" value="UniProtKB-KW"/>
</dbReference>
<keyword evidence="13" id="KW-0411">Iron-sulfur</keyword>
<keyword evidence="18" id="KW-1185">Reference proteome</keyword>
<sequence>MTEPDDTDDLLDAVSAAVLAVTRHLSVAEVLEVIVRSARRLLGARYGALGIPDDEGGFAEFIADGVPERQRAAIGPLPRQHGMLAALLRGGETIRVSDIREDPRFGWWPKAHPVLTAFLGVPIRDGGDVIGIVFLADRVDGADFSDRDERVLTLFAAHAAIALTNARLYERNLELSVVEERNRLARDLHDVVAQQLFSLRLTARSAAATLPVDPEAAAGHLAEVERMAAEAGAALRSVIVELRPADLEAHGLAETLRRFTVTVGRVHRLATEFHWEGEIPLDKAGELEMLRMTQEAVYNAVRHARPRTVAVVVRGGETVVVEVSDDGDGFDPSAGSPRGLGMASMRERAHRLGGTVEFLANDDGGTTVRMEVPA</sequence>
<reference evidence="17 18" key="1">
    <citation type="journal article" date="2013" name="Stand. Genomic Sci.">
        <title>Genomic Encyclopedia of Type Strains, Phase I: The one thousand microbial genomes (KMG-I) project.</title>
        <authorList>
            <person name="Kyrpides N.C."/>
            <person name="Woyke T."/>
            <person name="Eisen J.A."/>
            <person name="Garrity G."/>
            <person name="Lilburn T.G."/>
            <person name="Beck B.J."/>
            <person name="Whitman W.B."/>
            <person name="Hugenholtz P."/>
            <person name="Klenk H.P."/>
        </authorList>
    </citation>
    <scope>NUCLEOTIDE SEQUENCE [LARGE SCALE GENOMIC DNA]</scope>
    <source>
        <strain evidence="17 18">DSM 45044</strain>
    </source>
</reference>
<evidence type="ECO:0000256" key="10">
    <source>
        <dbReference type="ARBA" id="ARBA00022777"/>
    </source>
</evidence>
<dbReference type="SMART" id="SM00065">
    <property type="entry name" value="GAF"/>
    <property type="match status" value="1"/>
</dbReference>
<keyword evidence="12" id="KW-0902">Two-component regulatory system</keyword>
<protein>
    <recommendedName>
        <fullName evidence="5">Oxygen sensor histidine kinase NreB</fullName>
        <ecNumber evidence="4">2.7.13.3</ecNumber>
    </recommendedName>
    <alternativeName>
        <fullName evidence="15">Nitrogen regulation protein B</fullName>
    </alternativeName>
</protein>
<dbReference type="Gene3D" id="3.30.565.10">
    <property type="entry name" value="Histidine kinase-like ATPase, C-terminal domain"/>
    <property type="match status" value="1"/>
</dbReference>
<evidence type="ECO:0000256" key="5">
    <source>
        <dbReference type="ARBA" id="ARBA00017322"/>
    </source>
</evidence>
<dbReference type="Pfam" id="PF02518">
    <property type="entry name" value="HATPase_c"/>
    <property type="match status" value="1"/>
</dbReference>
<evidence type="ECO:0000256" key="15">
    <source>
        <dbReference type="ARBA" id="ARBA00030800"/>
    </source>
</evidence>
<name>A0A562VD88_9ACTN</name>
<keyword evidence="9" id="KW-0479">Metal-binding</keyword>
<organism evidence="17 18">
    <name type="scientific">Stackebrandtia albiflava</name>
    <dbReference type="NCBI Taxonomy" id="406432"/>
    <lineage>
        <taxon>Bacteria</taxon>
        <taxon>Bacillati</taxon>
        <taxon>Actinomycetota</taxon>
        <taxon>Actinomycetes</taxon>
        <taxon>Glycomycetales</taxon>
        <taxon>Glycomycetaceae</taxon>
        <taxon>Stackebrandtia</taxon>
    </lineage>
</organism>
<comment type="catalytic activity">
    <reaction evidence="1">
        <text>ATP + protein L-histidine = ADP + protein N-phospho-L-histidine.</text>
        <dbReference type="EC" id="2.7.13.3"/>
    </reaction>
</comment>
<evidence type="ECO:0000313" key="17">
    <source>
        <dbReference type="EMBL" id="TWJ15840.1"/>
    </source>
</evidence>
<evidence type="ECO:0000313" key="18">
    <source>
        <dbReference type="Proteomes" id="UP000321617"/>
    </source>
</evidence>
<dbReference type="OrthoDB" id="144293at2"/>
<dbReference type="PANTHER" id="PTHR24421:SF61">
    <property type="entry name" value="OXYGEN SENSOR HISTIDINE KINASE NREB"/>
    <property type="match status" value="1"/>
</dbReference>
<dbReference type="GO" id="GO:0051539">
    <property type="term" value="F:4 iron, 4 sulfur cluster binding"/>
    <property type="evidence" value="ECO:0007669"/>
    <property type="project" value="UniProtKB-KW"/>
</dbReference>
<evidence type="ECO:0000256" key="1">
    <source>
        <dbReference type="ARBA" id="ARBA00000085"/>
    </source>
</evidence>
<dbReference type="CDD" id="cd16917">
    <property type="entry name" value="HATPase_UhpB-NarQ-NarX-like"/>
    <property type="match status" value="1"/>
</dbReference>
<dbReference type="PANTHER" id="PTHR24421">
    <property type="entry name" value="NITRATE/NITRITE SENSOR PROTEIN NARX-RELATED"/>
    <property type="match status" value="1"/>
</dbReference>